<keyword evidence="1" id="KW-0496">Mitochondrion</keyword>
<dbReference type="Proteomes" id="UP000011086">
    <property type="component" value="Unassembled WGS sequence"/>
</dbReference>
<accession>A0AA97PA43</accession>
<feature type="region of interest" description="Disordered" evidence="2">
    <location>
        <begin position="77"/>
        <end position="108"/>
    </location>
</feature>
<dbReference type="SUPFAM" id="SSF56784">
    <property type="entry name" value="HAD-like"/>
    <property type="match status" value="1"/>
</dbReference>
<feature type="compositionally biased region" description="Polar residues" evidence="2">
    <location>
        <begin position="148"/>
        <end position="171"/>
    </location>
</feature>
<dbReference type="Gene3D" id="3.40.50.1000">
    <property type="entry name" value="HAD superfamily/HAD-like"/>
    <property type="match status" value="1"/>
</dbReference>
<dbReference type="EMBL" id="JH792884">
    <property type="protein sequence ID" value="ELQ44805.1"/>
    <property type="molecule type" value="Genomic_DNA"/>
</dbReference>
<feature type="compositionally biased region" description="Basic residues" evidence="2">
    <location>
        <begin position="83"/>
        <end position="92"/>
    </location>
</feature>
<evidence type="ECO:0000313" key="4">
    <source>
        <dbReference type="EMBL" id="ELQ44805.1"/>
    </source>
</evidence>
<organism evidence="4">
    <name type="scientific">Pyricularia oryzae (strain Y34)</name>
    <name type="common">Rice blast fungus</name>
    <name type="synonym">Magnaporthe oryzae</name>
    <dbReference type="NCBI Taxonomy" id="1143189"/>
    <lineage>
        <taxon>Eukaryota</taxon>
        <taxon>Fungi</taxon>
        <taxon>Dikarya</taxon>
        <taxon>Ascomycota</taxon>
        <taxon>Pezizomycotina</taxon>
        <taxon>Sordariomycetes</taxon>
        <taxon>Sordariomycetidae</taxon>
        <taxon>Magnaporthales</taxon>
        <taxon>Pyriculariaceae</taxon>
        <taxon>Pyricularia</taxon>
    </lineage>
</organism>
<comment type="subcellular location">
    <subcellularLocation>
        <location evidence="1">Mitochondrion inner membrane</location>
        <topology evidence="1">Single-pass membrane protein</topology>
    </subcellularLocation>
</comment>
<reference evidence="4" key="1">
    <citation type="journal article" date="2012" name="PLoS Genet.">
        <title>Comparative analysis of the genomes of two field isolates of the rice blast fungus Magnaporthe oryzae.</title>
        <authorList>
            <person name="Xue M."/>
            <person name="Yang J."/>
            <person name="Li Z."/>
            <person name="Hu S."/>
            <person name="Yao N."/>
            <person name="Dean R.A."/>
            <person name="Zhao W."/>
            <person name="Shen M."/>
            <person name="Zhang H."/>
            <person name="Li C."/>
            <person name="Liu L."/>
            <person name="Cao L."/>
            <person name="Xu X."/>
            <person name="Xing Y."/>
            <person name="Hsiang T."/>
            <person name="Zhang Z."/>
            <person name="Xu J.R."/>
            <person name="Peng Y.L."/>
        </authorList>
    </citation>
    <scope>NUCLEOTIDE SEQUENCE</scope>
    <source>
        <strain evidence="4">Y34</strain>
    </source>
</reference>
<dbReference type="PANTHER" id="PTHR12210">
    <property type="entry name" value="DULLARD PROTEIN PHOSPHATASE"/>
    <property type="match status" value="1"/>
</dbReference>
<dbReference type="PROSITE" id="PS50969">
    <property type="entry name" value="FCP1"/>
    <property type="match status" value="1"/>
</dbReference>
<name>A0AA97PA43_PYRO3</name>
<feature type="region of interest" description="Disordered" evidence="2">
    <location>
        <begin position="125"/>
        <end position="206"/>
    </location>
</feature>
<dbReference type="InterPro" id="IPR036412">
    <property type="entry name" value="HAD-like_sf"/>
</dbReference>
<keyword evidence="1" id="KW-0811">Translocation</keyword>
<dbReference type="Pfam" id="PF03031">
    <property type="entry name" value="NIF"/>
    <property type="match status" value="1"/>
</dbReference>
<dbReference type="AlphaFoldDB" id="A0AA97PA43"/>
<evidence type="ECO:0000256" key="1">
    <source>
        <dbReference type="RuleBase" id="RU365079"/>
    </source>
</evidence>
<dbReference type="InterPro" id="IPR023214">
    <property type="entry name" value="HAD_sf"/>
</dbReference>
<evidence type="ECO:0000256" key="2">
    <source>
        <dbReference type="SAM" id="MobiDB-lite"/>
    </source>
</evidence>
<dbReference type="InterPro" id="IPR050365">
    <property type="entry name" value="TIM50"/>
</dbReference>
<keyword evidence="1" id="KW-0813">Transport</keyword>
<comment type="subunit">
    <text evidence="1">Component of the TIM23 complex.</text>
</comment>
<feature type="compositionally biased region" description="Basic and acidic residues" evidence="2">
    <location>
        <begin position="251"/>
        <end position="265"/>
    </location>
</feature>
<dbReference type="GO" id="GO:0005744">
    <property type="term" value="C:TIM23 mitochondrial import inner membrane translocase complex"/>
    <property type="evidence" value="ECO:0007669"/>
    <property type="project" value="UniProtKB-UniRule"/>
</dbReference>
<feature type="compositionally biased region" description="Basic residues" evidence="2">
    <location>
        <begin position="125"/>
        <end position="139"/>
    </location>
</feature>
<gene>
    <name evidence="4" type="ORF">OOU_Y34scaffold00049g1</name>
</gene>
<comment type="similarity">
    <text evidence="1">Belongs to the TIM50 family.</text>
</comment>
<dbReference type="SMR" id="A0AA97PA43"/>
<protein>
    <recommendedName>
        <fullName evidence="1">Mitochondrial import inner membrane translocase subunit TIM50</fullName>
    </recommendedName>
</protein>
<dbReference type="GO" id="GO:0015031">
    <property type="term" value="P:protein transport"/>
    <property type="evidence" value="ECO:0007669"/>
    <property type="project" value="UniProtKB-KW"/>
</dbReference>
<feature type="domain" description="FCP1 homology" evidence="3">
    <location>
        <begin position="297"/>
        <end position="467"/>
    </location>
</feature>
<evidence type="ECO:0000259" key="3">
    <source>
        <dbReference type="PROSITE" id="PS50969"/>
    </source>
</evidence>
<comment type="function">
    <text evidence="1">Essential component of the TIM23 complex, a complex that mediates the translocation of transit peptide-containing proteins across the mitochondrial inner membrane.</text>
</comment>
<feature type="region of interest" description="Disordered" evidence="2">
    <location>
        <begin position="227"/>
        <end position="286"/>
    </location>
</feature>
<dbReference type="FunFam" id="3.40.50.1000:FF:000228">
    <property type="entry name" value="NIF domain protein"/>
    <property type="match status" value="1"/>
</dbReference>
<sequence length="485" mass="52973">MRYVGICKFATLHSTIPASAWARRLGRSPHGFLPYVKATVPAVHLAHTRPVTGFIFATVNRRAPELYPPVVHPKAETEAGVKGRGKGKKKKANQMAKSKAKKEANAHSQPAACVSVGAFIGGKSKSKVGKLSKKQRKRVAAAAAAMPSQMQADSTGPHGTSSQGSALSESAQPYPASAWNNGTLRMGGGNFEVDQNGFPTDASSPFPGLNPPTGNFGTLGFNPLAPPFTQQLPRGLPRGRGGSHQTPISTRNERRQKNHGKHDQQKITLPPSAASGGVPNPTPEYLNLASEKPIRLESPKPILIVLDLNGTLLFRPSRNPQAFVARPHALTFLNYLLSRFWVAVWSSAQPANVGAMIDNLIKDKEQRDRLVAIWGRDRFGLSSHDYAQRVQVYKRLTRLWVDPDVAASHPGIAQGERWDQSNTILVDDSTEKARSEPHNLVRVPEFVGDLNESPEVLPQVHDYLNELSFQRNVSSYMRATPFVMQ</sequence>
<dbReference type="InterPro" id="IPR004274">
    <property type="entry name" value="FCP1_dom"/>
</dbReference>
<keyword evidence="1" id="KW-0809">Transit peptide</keyword>
<keyword evidence="1" id="KW-0653">Protein transport</keyword>
<dbReference type="SMART" id="SM00577">
    <property type="entry name" value="CPDc"/>
    <property type="match status" value="1"/>
</dbReference>
<proteinExistence type="inferred from homology"/>